<proteinExistence type="predicted"/>
<organism evidence="1">
    <name type="scientific">marine metagenome</name>
    <dbReference type="NCBI Taxonomy" id="408172"/>
    <lineage>
        <taxon>unclassified sequences</taxon>
        <taxon>metagenomes</taxon>
        <taxon>ecological metagenomes</taxon>
    </lineage>
</organism>
<gene>
    <name evidence="1" type="ORF">METZ01_LOCUS99506</name>
</gene>
<reference evidence="1" key="1">
    <citation type="submission" date="2018-05" db="EMBL/GenBank/DDBJ databases">
        <authorList>
            <person name="Lanie J.A."/>
            <person name="Ng W.-L."/>
            <person name="Kazmierczak K.M."/>
            <person name="Andrzejewski T.M."/>
            <person name="Davidsen T.M."/>
            <person name="Wayne K.J."/>
            <person name="Tettelin H."/>
            <person name="Glass J.I."/>
            <person name="Rusch D."/>
            <person name="Podicherti R."/>
            <person name="Tsui H.-C.T."/>
            <person name="Winkler M.E."/>
        </authorList>
    </citation>
    <scope>NUCLEOTIDE SEQUENCE</scope>
</reference>
<protein>
    <submittedName>
        <fullName evidence="1">Uncharacterized protein</fullName>
    </submittedName>
</protein>
<sequence length="87" mass="8968">MRSEIAFVISITEPLHEIPSSVELTLVPTPTPATSRVRASVGLITIISMVAVEPIGRAERGSSNPALIGSICLSMTGILSPLGVLSG</sequence>
<dbReference type="AlphaFoldDB" id="A0A381W2E6"/>
<evidence type="ECO:0000313" key="1">
    <source>
        <dbReference type="EMBL" id="SVA46652.1"/>
    </source>
</evidence>
<dbReference type="EMBL" id="UINC01010494">
    <property type="protein sequence ID" value="SVA46652.1"/>
    <property type="molecule type" value="Genomic_DNA"/>
</dbReference>
<accession>A0A381W2E6</accession>
<name>A0A381W2E6_9ZZZZ</name>